<dbReference type="EMBL" id="LGRX02019746">
    <property type="protein sequence ID" value="KAK3258185.1"/>
    <property type="molecule type" value="Genomic_DNA"/>
</dbReference>
<dbReference type="GO" id="GO:0009507">
    <property type="term" value="C:chloroplast"/>
    <property type="evidence" value="ECO:0007669"/>
    <property type="project" value="TreeGrafter"/>
</dbReference>
<dbReference type="Gene3D" id="3.40.630.30">
    <property type="match status" value="1"/>
</dbReference>
<reference evidence="2 3" key="1">
    <citation type="journal article" date="2015" name="Genome Biol. Evol.">
        <title>Comparative Genomics of a Bacterivorous Green Alga Reveals Evolutionary Causalities and Consequences of Phago-Mixotrophic Mode of Nutrition.</title>
        <authorList>
            <person name="Burns J.A."/>
            <person name="Paasch A."/>
            <person name="Narechania A."/>
            <person name="Kim E."/>
        </authorList>
    </citation>
    <scope>NUCLEOTIDE SEQUENCE [LARGE SCALE GENOMIC DNA]</scope>
    <source>
        <strain evidence="2 3">PLY_AMNH</strain>
    </source>
</reference>
<dbReference type="SUPFAM" id="SSF55729">
    <property type="entry name" value="Acyl-CoA N-acyltransferases (Nat)"/>
    <property type="match status" value="1"/>
</dbReference>
<dbReference type="InterPro" id="IPR016181">
    <property type="entry name" value="Acyl_CoA_acyltransferase"/>
</dbReference>
<gene>
    <name evidence="2" type="ORF">CYMTET_32759</name>
</gene>
<evidence type="ECO:0000313" key="2">
    <source>
        <dbReference type="EMBL" id="KAK3258185.1"/>
    </source>
</evidence>
<evidence type="ECO:0000313" key="3">
    <source>
        <dbReference type="Proteomes" id="UP001190700"/>
    </source>
</evidence>
<evidence type="ECO:0000259" key="1">
    <source>
        <dbReference type="PROSITE" id="PS51186"/>
    </source>
</evidence>
<dbReference type="PANTHER" id="PTHR47443">
    <property type="entry name" value="ACYL-COA N-ACYLTRANSFERASES (NAT) SUPERFAMILY PROTEIN"/>
    <property type="match status" value="1"/>
</dbReference>
<dbReference type="CDD" id="cd04301">
    <property type="entry name" value="NAT_SF"/>
    <property type="match status" value="1"/>
</dbReference>
<feature type="domain" description="N-acetyltransferase" evidence="1">
    <location>
        <begin position="64"/>
        <end position="272"/>
    </location>
</feature>
<dbReference type="AlphaFoldDB" id="A0AAE0KRW1"/>
<dbReference type="Proteomes" id="UP001190700">
    <property type="component" value="Unassembled WGS sequence"/>
</dbReference>
<keyword evidence="3" id="KW-1185">Reference proteome</keyword>
<protein>
    <recommendedName>
        <fullName evidence="1">N-acetyltransferase domain-containing protein</fullName>
    </recommendedName>
</protein>
<comment type="caution">
    <text evidence="2">The sequence shown here is derived from an EMBL/GenBank/DDBJ whole genome shotgun (WGS) entry which is preliminary data.</text>
</comment>
<name>A0AAE0KRW1_9CHLO</name>
<organism evidence="2 3">
    <name type="scientific">Cymbomonas tetramitiformis</name>
    <dbReference type="NCBI Taxonomy" id="36881"/>
    <lineage>
        <taxon>Eukaryota</taxon>
        <taxon>Viridiplantae</taxon>
        <taxon>Chlorophyta</taxon>
        <taxon>Pyramimonadophyceae</taxon>
        <taxon>Pyramimonadales</taxon>
        <taxon>Pyramimonadaceae</taxon>
        <taxon>Cymbomonas</taxon>
    </lineage>
</organism>
<accession>A0AAE0KRW1</accession>
<dbReference type="InterPro" id="IPR000182">
    <property type="entry name" value="GNAT_dom"/>
</dbReference>
<proteinExistence type="predicted"/>
<sequence>MAQVQMLSASLGGGHFQKRFAAGKYNQRKGRVHLCQKAAHVCRPRSVRLDTRCGLFSRNNTESYEMGEASRSDVARIANFFVDAFFLDRVEDAPSQLRKNLINGQLADLRRRYTGRKSEAVLLCSRDVDGDVVGCVGMEVATFDGREQIAEGAYTENELELRPVVANLAVGQEQRRQGLARELMEECEAVAREWGYEEILLFVEDQNGRAKKLYGKLSPAVIPVAAFWRALPRAECGRRVRLCFNERQGVERQGAERQGVGISAFSSFPSFVWGEPQCFVEVPCSVRVAWDAQDKQREPSRVVVCACSAWRMPPLNLTGSQHQHGVLPYSASHNRKGLV</sequence>
<dbReference type="PANTHER" id="PTHR47443:SF3">
    <property type="entry name" value="GCN5-RELATED N-ACETYLTRANSFERASE 4, CHLOROPLASTIC"/>
    <property type="match status" value="1"/>
</dbReference>
<dbReference type="PROSITE" id="PS51186">
    <property type="entry name" value="GNAT"/>
    <property type="match status" value="1"/>
</dbReference>
<dbReference type="Pfam" id="PF00583">
    <property type="entry name" value="Acetyltransf_1"/>
    <property type="match status" value="1"/>
</dbReference>
<dbReference type="GO" id="GO:0008080">
    <property type="term" value="F:N-acetyltransferase activity"/>
    <property type="evidence" value="ECO:0007669"/>
    <property type="project" value="TreeGrafter"/>
</dbReference>